<dbReference type="AlphaFoldDB" id="A0A9W9I992"/>
<accession>A0A9W9I992</accession>
<keyword evidence="2" id="KW-0732">Signal</keyword>
<dbReference type="EMBL" id="JAPQKO010000003">
    <property type="protein sequence ID" value="KAJ5172551.1"/>
    <property type="molecule type" value="Genomic_DNA"/>
</dbReference>
<evidence type="ECO:0000313" key="4">
    <source>
        <dbReference type="Proteomes" id="UP001146351"/>
    </source>
</evidence>
<comment type="caution">
    <text evidence="3">The sequence shown here is derived from an EMBL/GenBank/DDBJ whole genome shotgun (WGS) entry which is preliminary data.</text>
</comment>
<name>A0A9W9I992_9EURO</name>
<evidence type="ECO:0000256" key="2">
    <source>
        <dbReference type="SAM" id="SignalP"/>
    </source>
</evidence>
<feature type="region of interest" description="Disordered" evidence="1">
    <location>
        <begin position="70"/>
        <end position="95"/>
    </location>
</feature>
<evidence type="ECO:0000256" key="1">
    <source>
        <dbReference type="SAM" id="MobiDB-lite"/>
    </source>
</evidence>
<organism evidence="3 4">
    <name type="scientific">Penicillium capsulatum</name>
    <dbReference type="NCBI Taxonomy" id="69766"/>
    <lineage>
        <taxon>Eukaryota</taxon>
        <taxon>Fungi</taxon>
        <taxon>Dikarya</taxon>
        <taxon>Ascomycota</taxon>
        <taxon>Pezizomycotina</taxon>
        <taxon>Eurotiomycetes</taxon>
        <taxon>Eurotiomycetidae</taxon>
        <taxon>Eurotiales</taxon>
        <taxon>Aspergillaceae</taxon>
        <taxon>Penicillium</taxon>
    </lineage>
</organism>
<feature type="chain" id="PRO_5040767853" evidence="2">
    <location>
        <begin position="19"/>
        <end position="180"/>
    </location>
</feature>
<protein>
    <submittedName>
        <fullName evidence="3">Uncharacterized protein</fullName>
    </submittedName>
</protein>
<dbReference type="Proteomes" id="UP001146351">
    <property type="component" value="Unassembled WGS sequence"/>
</dbReference>
<reference evidence="3" key="2">
    <citation type="journal article" date="2023" name="IMA Fungus">
        <title>Comparative genomic study of the Penicillium genus elucidates a diverse pangenome and 15 lateral gene transfer events.</title>
        <authorList>
            <person name="Petersen C."/>
            <person name="Sorensen T."/>
            <person name="Nielsen M.R."/>
            <person name="Sondergaard T.E."/>
            <person name="Sorensen J.L."/>
            <person name="Fitzpatrick D.A."/>
            <person name="Frisvad J.C."/>
            <person name="Nielsen K.L."/>
        </authorList>
    </citation>
    <scope>NUCLEOTIDE SEQUENCE</scope>
    <source>
        <strain evidence="3">IBT 21917</strain>
    </source>
</reference>
<feature type="signal peptide" evidence="2">
    <location>
        <begin position="1"/>
        <end position="18"/>
    </location>
</feature>
<reference evidence="3" key="1">
    <citation type="submission" date="2022-11" db="EMBL/GenBank/DDBJ databases">
        <authorList>
            <person name="Petersen C."/>
        </authorList>
    </citation>
    <scope>NUCLEOTIDE SEQUENCE</scope>
    <source>
        <strain evidence="3">IBT 21917</strain>
    </source>
</reference>
<keyword evidence="4" id="KW-1185">Reference proteome</keyword>
<evidence type="ECO:0000313" key="3">
    <source>
        <dbReference type="EMBL" id="KAJ5172551.1"/>
    </source>
</evidence>
<proteinExistence type="predicted"/>
<gene>
    <name evidence="3" type="ORF">N7492_005144</name>
</gene>
<sequence length="180" mass="19623">MKLGSWAISAALLAIATASPIADGSDKLAPSIAFRISEDRKSCVLEYKNIAKSKEALRSNAIATYNHEMGTCTNPNKDPTKPSVRAGAKSNDPKAEGLSTELFYKNATDPAKYRLFLHQPKAGELLIFPHGKPHVKGGRPTPIPHFGHEKPIGKDVKEVHFRLNSGAVLVKDEWKARSKV</sequence>